<dbReference type="UniPathway" id="UPA00560"/>
<accession>A0A3S4FN79</accession>
<comment type="cofactor">
    <cofactor evidence="1">
        <name>adenosylcob(III)alamin</name>
        <dbReference type="ChEBI" id="CHEBI:18408"/>
    </cofactor>
    <text evidence="1">Binds between the large and small subunits.</text>
</comment>
<feature type="binding site" evidence="1">
    <location>
        <position position="371"/>
    </location>
    <ligand>
        <name>substrate</name>
    </ligand>
</feature>
<dbReference type="Proteomes" id="UP000269998">
    <property type="component" value="Chromosome"/>
</dbReference>
<dbReference type="InterPro" id="IPR013785">
    <property type="entry name" value="Aldolase_TIM"/>
</dbReference>
<dbReference type="Pfam" id="PF06751">
    <property type="entry name" value="EutB"/>
    <property type="match status" value="1"/>
</dbReference>
<comment type="similarity">
    <text evidence="1">Belongs to the EutB family.</text>
</comment>
<dbReference type="GO" id="GO:0031419">
    <property type="term" value="F:cobalamin binding"/>
    <property type="evidence" value="ECO:0007669"/>
    <property type="project" value="UniProtKB-UniRule"/>
</dbReference>
<feature type="binding site" evidence="1">
    <location>
        <begin position="163"/>
        <end position="165"/>
    </location>
    <ligand>
        <name>substrate</name>
    </ligand>
</feature>
<feature type="binding site" evidence="1">
    <location>
        <position position="299"/>
    </location>
    <ligand>
        <name>adenosylcob(III)alamin</name>
        <dbReference type="ChEBI" id="CHEBI:18408"/>
    </ligand>
</feature>
<reference evidence="3" key="1">
    <citation type="submission" date="2018-02" db="EMBL/GenBank/DDBJ databases">
        <authorList>
            <person name="Seth-Smith MB H."/>
            <person name="Seth-Smith H."/>
        </authorList>
    </citation>
    <scope>NUCLEOTIDE SEQUENCE [LARGE SCALE GENOMIC DNA]</scope>
</reference>
<dbReference type="KEGG" id="mbai:MB901379_00556"/>
<dbReference type="InterPro" id="IPR010628">
    <property type="entry name" value="EutB"/>
</dbReference>
<organism evidence="2 3">
    <name type="scientific">Mycobacterium basiliense</name>
    <dbReference type="NCBI Taxonomy" id="2094119"/>
    <lineage>
        <taxon>Bacteria</taxon>
        <taxon>Bacillati</taxon>
        <taxon>Actinomycetota</taxon>
        <taxon>Actinomycetes</taxon>
        <taxon>Mycobacteriales</taxon>
        <taxon>Mycobacteriaceae</taxon>
        <taxon>Mycobacterium</taxon>
    </lineage>
</organism>
<comment type="subunit">
    <text evidence="1">The basic unit is a heterodimer which dimerizes to form tetramers. The heterotetramers trimerize; 6 large subunits form a core ring with 6 small subunits projecting outwards.</text>
</comment>
<evidence type="ECO:0000313" key="2">
    <source>
        <dbReference type="EMBL" id="VDM87023.1"/>
    </source>
</evidence>
<dbReference type="GO" id="GO:0005829">
    <property type="term" value="C:cytosol"/>
    <property type="evidence" value="ECO:0007669"/>
    <property type="project" value="TreeGrafter"/>
</dbReference>
<dbReference type="InterPro" id="IPR044939">
    <property type="entry name" value="EutB_dom_2_sf"/>
</dbReference>
<dbReference type="GO" id="GO:0046336">
    <property type="term" value="P:ethanolamine catabolic process"/>
    <property type="evidence" value="ECO:0007669"/>
    <property type="project" value="UniProtKB-UniRule"/>
</dbReference>
<comment type="pathway">
    <text evidence="1">Amine and polyamine degradation; ethanolamine degradation.</text>
</comment>
<dbReference type="RefSeq" id="WP_158015249.1">
    <property type="nucleotide sequence ID" value="NZ_CBCSKE010000031.1"/>
</dbReference>
<gene>
    <name evidence="1 2" type="primary">eutB</name>
    <name evidence="2" type="ORF">MB901379_00556</name>
</gene>
<dbReference type="HAMAP" id="MF_00861">
    <property type="entry name" value="EutB"/>
    <property type="match status" value="1"/>
</dbReference>
<dbReference type="OrthoDB" id="9770909at2"/>
<feature type="binding site" evidence="1">
    <location>
        <position position="249"/>
    </location>
    <ligand>
        <name>adenosylcob(III)alamin</name>
        <dbReference type="ChEBI" id="CHEBI:18408"/>
    </ligand>
</feature>
<dbReference type="GO" id="GO:0031471">
    <property type="term" value="C:ethanolamine degradation polyhedral organelle"/>
    <property type="evidence" value="ECO:0007669"/>
    <property type="project" value="UniProtKB-UniRule"/>
</dbReference>
<feature type="binding site" evidence="1">
    <location>
        <position position="196"/>
    </location>
    <ligand>
        <name>substrate</name>
    </ligand>
</feature>
<dbReference type="NCBIfam" id="NF011649">
    <property type="entry name" value="PRK15067.1"/>
    <property type="match status" value="1"/>
</dbReference>
<dbReference type="GO" id="GO:0008851">
    <property type="term" value="F:ethanolamine ammonia-lyase activity"/>
    <property type="evidence" value="ECO:0007669"/>
    <property type="project" value="UniProtKB-UniRule"/>
</dbReference>
<name>A0A3S4FN79_9MYCO</name>
<dbReference type="Gene3D" id="2.30.170.30">
    <property type="entry name" value="ethanolamine ammonia-lyase heavy chain domain like"/>
    <property type="match status" value="1"/>
</dbReference>
<comment type="subcellular location">
    <subcellularLocation>
        <location evidence="1">Bacterial microcompartment</location>
    </subcellularLocation>
</comment>
<dbReference type="EMBL" id="LR130759">
    <property type="protein sequence ID" value="VDM87023.1"/>
    <property type="molecule type" value="Genomic_DNA"/>
</dbReference>
<comment type="catalytic activity">
    <reaction evidence="1">
        <text>ethanolamine = acetaldehyde + NH4(+)</text>
        <dbReference type="Rhea" id="RHEA:15313"/>
        <dbReference type="ChEBI" id="CHEBI:15343"/>
        <dbReference type="ChEBI" id="CHEBI:28938"/>
        <dbReference type="ChEBI" id="CHEBI:57603"/>
        <dbReference type="EC" id="4.3.1.7"/>
    </reaction>
</comment>
<sequence length="469" mass="49657">MSYRQTISGTTYSFSGLVEVLAKATPVRSGDQLAGCAAEHDAERAAAAWVLADMPLTRFLTDVVVPYETDAITRLIIDSHDRDAFALISHLTVGGFRDWLLDNATRDDSAARMAAIAPGLTPEMVAAVSKIMRNQDLILVAAAATATAAFRTTIGLPGTLATRLQPNHPTDDPRGIAAGMLDGLLMGCGDAVVGINPATDSPHATADLLYLLDDIRQRFEIPMQSCVLCHVTTTTELIDRGVPVDLVFQSIAGTEGANSSFGVTIPMLLEANEAARSLHRGTVGDNVMYLETGQGSALSAGAHLGTGGKPVDQQTLETRAYAVARLLQPLLINTVVGFIGPEYLYDGKQIIRAGLEDNFCGKLLGLPMGVDVCYTNHAEADQDDMDTLLTLLGVAGAAFVIAVPGADDIMLGYQSLSFHDPLYVRQLLRLRPAPEFESWLAGLGMADGTGRILPIDLATSPLRALATGA</sequence>
<dbReference type="Gene3D" id="3.20.20.70">
    <property type="entry name" value="Aldolase class I"/>
    <property type="match status" value="1"/>
</dbReference>
<feature type="binding site" evidence="1">
    <location>
        <position position="197"/>
    </location>
    <ligand>
        <name>adenosylcob(III)alamin</name>
        <dbReference type="ChEBI" id="CHEBI:18408"/>
    </ligand>
</feature>
<keyword evidence="1" id="KW-0846">Cobalamin</keyword>
<dbReference type="PANTHER" id="PTHR39329">
    <property type="entry name" value="ETHANOLAMINE AMMONIA-LYASE HEAVY CHAIN"/>
    <property type="match status" value="1"/>
</dbReference>
<feature type="binding site" evidence="1">
    <location>
        <position position="291"/>
    </location>
    <ligand>
        <name>substrate</name>
    </ligand>
</feature>
<dbReference type="EC" id="4.3.1.7" evidence="1"/>
<keyword evidence="3" id="KW-1185">Reference proteome</keyword>
<dbReference type="Gene3D" id="1.10.220.70">
    <property type="entry name" value="lyase"/>
    <property type="match status" value="1"/>
</dbReference>
<comment type="function">
    <text evidence="1">Catalyzes the deamination of various vicinal amino-alcohols to oxo compounds. Allows this organism to utilize ethanolamine as the sole source of nitrogen and carbon in the presence of vitamin B12.</text>
</comment>
<proteinExistence type="inferred from homology"/>
<keyword evidence="1" id="KW-1283">Bacterial microcompartment</keyword>
<evidence type="ECO:0000313" key="3">
    <source>
        <dbReference type="Proteomes" id="UP000269998"/>
    </source>
</evidence>
<dbReference type="PIRSF" id="PIRSF018788">
    <property type="entry name" value="EutB"/>
    <property type="match status" value="1"/>
</dbReference>
<feature type="binding site" evidence="1">
    <location>
        <position position="410"/>
    </location>
    <ligand>
        <name>adenosylcob(III)alamin</name>
        <dbReference type="ChEBI" id="CHEBI:18408"/>
    </ligand>
</feature>
<protein>
    <recommendedName>
        <fullName evidence="1">Ethanolamine ammonia-lyase large subunit</fullName>
        <shortName evidence="1">EAL large subunit</shortName>
        <ecNumber evidence="1">4.3.1.7</ecNumber>
    </recommendedName>
</protein>
<dbReference type="AlphaFoldDB" id="A0A3S4FN79"/>
<keyword evidence="1" id="KW-0170">Cobalt</keyword>
<dbReference type="PANTHER" id="PTHR39329:SF1">
    <property type="entry name" value="ETHANOLAMINE AMMONIA-LYASE LARGE SUBUNIT"/>
    <property type="match status" value="1"/>
</dbReference>
<dbReference type="GO" id="GO:0009350">
    <property type="term" value="C:ethanolamine ammonia-lyase complex"/>
    <property type="evidence" value="ECO:0007669"/>
    <property type="project" value="UniProtKB-UniRule"/>
</dbReference>
<dbReference type="InterPro" id="IPR044941">
    <property type="entry name" value="EutB_N_sf"/>
</dbReference>
<dbReference type="GO" id="GO:0006520">
    <property type="term" value="P:amino acid metabolic process"/>
    <property type="evidence" value="ECO:0007669"/>
    <property type="project" value="InterPro"/>
</dbReference>
<evidence type="ECO:0000256" key="1">
    <source>
        <dbReference type="HAMAP-Rule" id="MF_00861"/>
    </source>
</evidence>
<keyword evidence="1 2" id="KW-0456">Lyase</keyword>